<gene>
    <name evidence="7" type="ordered locus">Spirs_2356</name>
</gene>
<evidence type="ECO:0000259" key="6">
    <source>
        <dbReference type="Pfam" id="PF00520"/>
    </source>
</evidence>
<accession>E1R1U5</accession>
<name>E1R1U5_SEDSS</name>
<dbReference type="Gene3D" id="1.10.287.70">
    <property type="match status" value="1"/>
</dbReference>
<dbReference type="eggNOG" id="ENOG502ZD3Q">
    <property type="taxonomic scope" value="Bacteria"/>
</dbReference>
<dbReference type="Proteomes" id="UP000002318">
    <property type="component" value="Chromosome"/>
</dbReference>
<dbReference type="AlphaFoldDB" id="E1R1U5"/>
<dbReference type="GO" id="GO:0016020">
    <property type="term" value="C:membrane"/>
    <property type="evidence" value="ECO:0007669"/>
    <property type="project" value="UniProtKB-SubCell"/>
</dbReference>
<proteinExistence type="predicted"/>
<evidence type="ECO:0000313" key="7">
    <source>
        <dbReference type="EMBL" id="ADK81471.1"/>
    </source>
</evidence>
<keyword evidence="2 5" id="KW-0812">Transmembrane</keyword>
<protein>
    <recommendedName>
        <fullName evidence="6">Ion transport domain-containing protein</fullName>
    </recommendedName>
</protein>
<dbReference type="STRING" id="573413.Spirs_2356"/>
<feature type="transmembrane region" description="Helical" evidence="5">
    <location>
        <begin position="41"/>
        <end position="63"/>
    </location>
</feature>
<dbReference type="Pfam" id="PF00520">
    <property type="entry name" value="Ion_trans"/>
    <property type="match status" value="1"/>
</dbReference>
<evidence type="ECO:0000256" key="2">
    <source>
        <dbReference type="ARBA" id="ARBA00022692"/>
    </source>
</evidence>
<evidence type="ECO:0000256" key="5">
    <source>
        <dbReference type="SAM" id="Phobius"/>
    </source>
</evidence>
<evidence type="ECO:0000256" key="4">
    <source>
        <dbReference type="ARBA" id="ARBA00023136"/>
    </source>
</evidence>
<dbReference type="RefSeq" id="WP_013254934.1">
    <property type="nucleotide sequence ID" value="NC_014364.1"/>
</dbReference>
<keyword evidence="8" id="KW-1185">Reference proteome</keyword>
<evidence type="ECO:0000256" key="1">
    <source>
        <dbReference type="ARBA" id="ARBA00004141"/>
    </source>
</evidence>
<reference evidence="7 8" key="1">
    <citation type="journal article" date="2010" name="Stand. Genomic Sci.">
        <title>Complete genome sequence of Spirochaeta smaragdinae type strain (SEBR 4228).</title>
        <authorList>
            <person name="Mavromatis K."/>
            <person name="Yasawong M."/>
            <person name="Chertkov O."/>
            <person name="Lapidus A."/>
            <person name="Lucas S."/>
            <person name="Nolan M."/>
            <person name="Del Rio T.G."/>
            <person name="Tice H."/>
            <person name="Cheng J.F."/>
            <person name="Pitluck S."/>
            <person name="Liolios K."/>
            <person name="Ivanova N."/>
            <person name="Tapia R."/>
            <person name="Han C."/>
            <person name="Bruce D."/>
            <person name="Goodwin L."/>
            <person name="Pati A."/>
            <person name="Chen A."/>
            <person name="Palaniappan K."/>
            <person name="Land M."/>
            <person name="Hauser L."/>
            <person name="Chang Y.J."/>
            <person name="Jeffries C.D."/>
            <person name="Detter J.C."/>
            <person name="Rohde M."/>
            <person name="Brambilla E."/>
            <person name="Spring S."/>
            <person name="Goker M."/>
            <person name="Sikorski J."/>
            <person name="Woyke T."/>
            <person name="Bristow J."/>
            <person name="Eisen J.A."/>
            <person name="Markowitz V."/>
            <person name="Hugenholtz P."/>
            <person name="Klenk H.P."/>
            <person name="Kyrpides N.C."/>
        </authorList>
    </citation>
    <scope>NUCLEOTIDE SEQUENCE [LARGE SCALE GENOMIC DNA]</scope>
    <source>
        <strain evidence="8">DSM 11293 / JCM 15392 / SEBR 4228</strain>
    </source>
</reference>
<keyword evidence="3 5" id="KW-1133">Transmembrane helix</keyword>
<evidence type="ECO:0000256" key="3">
    <source>
        <dbReference type="ARBA" id="ARBA00022989"/>
    </source>
</evidence>
<evidence type="ECO:0000313" key="8">
    <source>
        <dbReference type="Proteomes" id="UP000002318"/>
    </source>
</evidence>
<dbReference type="OrthoDB" id="370307at2"/>
<sequence length="373" mass="42730">MKEEKRGALDTFLTVAIFLVLIQTFFEEIALIAYWPAQVRGYLACAGFAFDLLFTIEFLVRWFTALGRKEGGDYFFRRRGWVDFLAALPLLLFDSGPRVYVLSLGGSLFLAGGGALNMLKAVKAIRLARVLRFLRVLKLFRNIKYVDSSMAQRHLTRLSTLAVSTVVFAALVYGFFVSVLHIPTPTGVAEAEQNRFLDAVDENVKAERYFKDLFSMRGDLLLVRDTDKDLTLYTRFNNDYYRRHFDAEDYRVAEKGSHAFFFDLRDARAASAAQQLLVFSIVILLLIALLFLYGPHFAVTVTDPVHVMRRGYEEPDYNLEVRIPSRYSGDDLFILSRLYNENYLPMKIRERTPESREHSALTLESLGDLNGLK</sequence>
<feature type="domain" description="Ion transport" evidence="6">
    <location>
        <begin position="10"/>
        <end position="180"/>
    </location>
</feature>
<dbReference type="HOGENOM" id="CLU_041910_0_0_12"/>
<feature type="transmembrane region" description="Helical" evidence="5">
    <location>
        <begin position="99"/>
        <end position="119"/>
    </location>
</feature>
<keyword evidence="4 5" id="KW-0472">Membrane</keyword>
<dbReference type="EMBL" id="CP002116">
    <property type="protein sequence ID" value="ADK81471.1"/>
    <property type="molecule type" value="Genomic_DNA"/>
</dbReference>
<dbReference type="GO" id="GO:0005216">
    <property type="term" value="F:monoatomic ion channel activity"/>
    <property type="evidence" value="ECO:0007669"/>
    <property type="project" value="InterPro"/>
</dbReference>
<feature type="transmembrane region" description="Helical" evidence="5">
    <location>
        <begin position="158"/>
        <end position="182"/>
    </location>
</feature>
<organism evidence="7 8">
    <name type="scientific">Sediminispirochaeta smaragdinae (strain DSM 11293 / JCM 15392 / SEBR 4228)</name>
    <name type="common">Spirochaeta smaragdinae</name>
    <dbReference type="NCBI Taxonomy" id="573413"/>
    <lineage>
        <taxon>Bacteria</taxon>
        <taxon>Pseudomonadati</taxon>
        <taxon>Spirochaetota</taxon>
        <taxon>Spirochaetia</taxon>
        <taxon>Spirochaetales</taxon>
        <taxon>Spirochaetaceae</taxon>
        <taxon>Sediminispirochaeta</taxon>
    </lineage>
</organism>
<dbReference type="SUPFAM" id="SSF81324">
    <property type="entry name" value="Voltage-gated potassium channels"/>
    <property type="match status" value="1"/>
</dbReference>
<dbReference type="InterPro" id="IPR005821">
    <property type="entry name" value="Ion_trans_dom"/>
</dbReference>
<comment type="subcellular location">
    <subcellularLocation>
        <location evidence="1">Membrane</location>
        <topology evidence="1">Multi-pass membrane protein</topology>
    </subcellularLocation>
</comment>
<feature type="transmembrane region" description="Helical" evidence="5">
    <location>
        <begin position="12"/>
        <end position="35"/>
    </location>
</feature>
<dbReference type="KEGG" id="ssm:Spirs_2356"/>
<feature type="transmembrane region" description="Helical" evidence="5">
    <location>
        <begin position="272"/>
        <end position="293"/>
    </location>
</feature>